<feature type="transmembrane region" description="Helical" evidence="1">
    <location>
        <begin position="399"/>
        <end position="418"/>
    </location>
</feature>
<feature type="transmembrane region" description="Helical" evidence="1">
    <location>
        <begin position="367"/>
        <end position="387"/>
    </location>
</feature>
<feature type="transmembrane region" description="Helical" evidence="1">
    <location>
        <begin position="304"/>
        <end position="326"/>
    </location>
</feature>
<dbReference type="HOGENOM" id="CLU_036781_1_0_7"/>
<feature type="transmembrane region" description="Helical" evidence="1">
    <location>
        <begin position="203"/>
        <end position="223"/>
    </location>
</feature>
<feature type="transmembrane region" description="Helical" evidence="1">
    <location>
        <begin position="37"/>
        <end position="55"/>
    </location>
</feature>
<keyword evidence="1" id="KW-1133">Transmembrane helix</keyword>
<reference evidence="4" key="1">
    <citation type="journal article" date="2010" name="Stand. Genomic Sci.">
        <title>Complete genome sequence of Sulfurimonas autotrophica type strain (OK10).</title>
        <authorList>
            <person name="Sikorski J."/>
            <person name="Munk C."/>
            <person name="Lapidus A."/>
            <person name="Djao O."/>
            <person name="Lucas S."/>
            <person name="Glavina Del Rio T."/>
            <person name="Nolan M."/>
            <person name="Tice H."/>
            <person name="Han C."/>
            <person name="Cheng J."/>
            <person name="Tapia R."/>
            <person name="Goodwin L."/>
            <person name="Pitluck S."/>
            <person name="Liolios K."/>
            <person name="Ivanova N."/>
            <person name="Mavromatis K."/>
            <person name="Mikhailova N."/>
            <person name="Pati A."/>
            <person name="Sims D."/>
            <person name="Meincke L."/>
            <person name="Brettin T."/>
            <person name="Detter J."/>
            <person name="Chen A."/>
            <person name="Palaniappan K."/>
            <person name="Land M."/>
            <person name="Hauser L."/>
            <person name="Chang Y."/>
            <person name="Jeffries C."/>
            <person name="Rohde M."/>
            <person name="Lang E."/>
            <person name="Spring S."/>
            <person name="Goker M."/>
            <person name="Woyke T."/>
            <person name="Bristow J."/>
            <person name="Eisen J."/>
            <person name="Markowitz V."/>
            <person name="Hugenholtz P."/>
            <person name="Kyrpides N."/>
            <person name="Klenk H."/>
        </authorList>
    </citation>
    <scope>NUCLEOTIDE SEQUENCE [LARGE SCALE GENOMIC DNA]</scope>
    <source>
        <strain evidence="4">ATCC BAA-671 / DSM 16294 / JCM 11897 / OK10</strain>
    </source>
</reference>
<evidence type="ECO:0000259" key="2">
    <source>
        <dbReference type="Pfam" id="PF13194"/>
    </source>
</evidence>
<dbReference type="KEGG" id="sua:Saut_1184"/>
<feature type="transmembrane region" description="Helical" evidence="1">
    <location>
        <begin position="265"/>
        <end position="284"/>
    </location>
</feature>
<dbReference type="PANTHER" id="PTHR39084">
    <property type="entry name" value="MEMBRANE PROTEIN-RELATED"/>
    <property type="match status" value="1"/>
</dbReference>
<feature type="transmembrane region" description="Helical" evidence="1">
    <location>
        <begin position="235"/>
        <end position="258"/>
    </location>
</feature>
<feature type="transmembrane region" description="Helical" evidence="1">
    <location>
        <begin position="61"/>
        <end position="81"/>
    </location>
</feature>
<evidence type="ECO:0000313" key="3">
    <source>
        <dbReference type="EMBL" id="ADN09232.1"/>
    </source>
</evidence>
<dbReference type="EMBL" id="CP002205">
    <property type="protein sequence ID" value="ADN09232.1"/>
    <property type="molecule type" value="Genomic_DNA"/>
</dbReference>
<name>E0USZ1_SULAO</name>
<feature type="transmembrane region" description="Helical" evidence="1">
    <location>
        <begin position="88"/>
        <end position="105"/>
    </location>
</feature>
<dbReference type="Pfam" id="PF13194">
    <property type="entry name" value="DUF4010"/>
    <property type="match status" value="1"/>
</dbReference>
<dbReference type="RefSeq" id="WP_013326985.1">
    <property type="nucleotide sequence ID" value="NC_014506.1"/>
</dbReference>
<accession>E0USZ1</accession>
<gene>
    <name evidence="3" type="ordered locus">Saut_1184</name>
</gene>
<dbReference type="PANTHER" id="PTHR39084:SF1">
    <property type="entry name" value="DUF4010 DOMAIN-CONTAINING PROTEIN"/>
    <property type="match status" value="1"/>
</dbReference>
<dbReference type="eggNOG" id="COG3174">
    <property type="taxonomic scope" value="Bacteria"/>
</dbReference>
<protein>
    <recommendedName>
        <fullName evidence="2">DUF4010 domain-containing protein</fullName>
    </recommendedName>
</protein>
<feature type="transmembrane region" description="Helical" evidence="1">
    <location>
        <begin position="6"/>
        <end position="25"/>
    </location>
</feature>
<dbReference type="STRING" id="563040.Saut_1184"/>
<evidence type="ECO:0000256" key="1">
    <source>
        <dbReference type="SAM" id="Phobius"/>
    </source>
</evidence>
<dbReference type="Proteomes" id="UP000007803">
    <property type="component" value="Chromosome"/>
</dbReference>
<sequence length="419" mass="46989">MLEQFLHAQWLELIVVVIAGFLIGLEIKEYRMHNDSAKEIGSVRTYAFISLMSYVFAKINIYLYLVGYIAIISHFILFYFFKLRVRRTGILLFLLTSLVYSFGIVVIKYNIWFLLTIFVAIIFISNINRKLEHFYSIFDEREIETFAKLLLLSGVILPILPQTQISEFIPVSFFKVWLAVVVVSLFSYVGYVLKKYVFKDKGYFFTGILGGIYSSTATTIVLAKKSATNSTPYLFAASILIATALMYVRLLGIAYAFNFQIASNLALPFIALTLLTAVISIYFYNKAKKTAQQDIEDSEDKNPLELSTAFLFAFLFIAMATITHFVLKNYGDLGLNILSFIVGFTDIDPFVLSILSSKFNVTVESATTAILIATGSNNILKAFYAYIFSKNSAGKISALALIILGGLTIGVGFIPNLLL</sequence>
<keyword evidence="1" id="KW-0472">Membrane</keyword>
<keyword evidence="1" id="KW-0812">Transmembrane</keyword>
<dbReference type="OrthoDB" id="9813718at2"/>
<evidence type="ECO:0000313" key="4">
    <source>
        <dbReference type="Proteomes" id="UP000007803"/>
    </source>
</evidence>
<keyword evidence="4" id="KW-1185">Reference proteome</keyword>
<feature type="domain" description="DUF4010" evidence="2">
    <location>
        <begin position="181"/>
        <end position="388"/>
    </location>
</feature>
<feature type="transmembrane region" description="Helical" evidence="1">
    <location>
        <begin position="171"/>
        <end position="191"/>
    </location>
</feature>
<organism evidence="3 4">
    <name type="scientific">Sulfurimonas autotrophica (strain ATCC BAA-671 / DSM 16294 / JCM 11897 / OK10)</name>
    <dbReference type="NCBI Taxonomy" id="563040"/>
    <lineage>
        <taxon>Bacteria</taxon>
        <taxon>Pseudomonadati</taxon>
        <taxon>Campylobacterota</taxon>
        <taxon>Epsilonproteobacteria</taxon>
        <taxon>Campylobacterales</taxon>
        <taxon>Sulfurimonadaceae</taxon>
        <taxon>Sulfurimonas</taxon>
    </lineage>
</organism>
<dbReference type="AlphaFoldDB" id="E0USZ1"/>
<feature type="transmembrane region" description="Helical" evidence="1">
    <location>
        <begin position="149"/>
        <end position="165"/>
    </location>
</feature>
<feature type="transmembrane region" description="Helical" evidence="1">
    <location>
        <begin position="333"/>
        <end position="355"/>
    </location>
</feature>
<dbReference type="InterPro" id="IPR025105">
    <property type="entry name" value="DUF4010"/>
</dbReference>
<proteinExistence type="predicted"/>
<feature type="transmembrane region" description="Helical" evidence="1">
    <location>
        <begin position="111"/>
        <end position="128"/>
    </location>
</feature>